<feature type="domain" description="PpiC" evidence="2">
    <location>
        <begin position="171"/>
        <end position="268"/>
    </location>
</feature>
<keyword evidence="1" id="KW-0697">Rotamase</keyword>
<reference evidence="3" key="1">
    <citation type="submission" date="2021-03" db="EMBL/GenBank/DDBJ databases">
        <title>Acanthopleuribacteraceae sp. M133.</title>
        <authorList>
            <person name="Wang G."/>
        </authorList>
    </citation>
    <scope>NUCLEOTIDE SEQUENCE</scope>
    <source>
        <strain evidence="3">M133</strain>
    </source>
</reference>
<dbReference type="EMBL" id="CP071793">
    <property type="protein sequence ID" value="QTD52936.1"/>
    <property type="molecule type" value="Genomic_DNA"/>
</dbReference>
<dbReference type="PANTHER" id="PTHR47245">
    <property type="entry name" value="PEPTIDYLPROLYL ISOMERASE"/>
    <property type="match status" value="1"/>
</dbReference>
<dbReference type="SUPFAM" id="SSF109998">
    <property type="entry name" value="Triger factor/SurA peptide-binding domain-like"/>
    <property type="match status" value="1"/>
</dbReference>
<evidence type="ECO:0000256" key="1">
    <source>
        <dbReference type="PROSITE-ProRule" id="PRU00278"/>
    </source>
</evidence>
<dbReference type="Gene3D" id="3.10.50.40">
    <property type="match status" value="1"/>
</dbReference>
<sequence length="323" mass="37058">MALLLCFILTWQSNAPETEFVDRVAIKVNDKIITQRELVMMYEQRRQGYLQAYRGAQLDEKLKTAWEDTLKEAQEQLLLYENAVELGMALSEEDVRSRLNAMRESNGLSEQEFEEIIQEQTGMSMHDFIEFRKRQDSADTVIHTKVVSQIKIDDSEIAKHHSEHREDYLNPATYRIAEIVLLKGEGDPLAAKIKANSAAEFLKKGGDFTEAAQMYSDSSSKESGGDLGIVQYGDLNKLIEDKVNAMALNEVSEVFETQTAYFIIKLLDRTPPKPKPIQEVRDDIVRELRMPRMESTMATYLQDLKNKYLLQVKTRKPPKDLAE</sequence>
<dbReference type="Proteomes" id="UP000663929">
    <property type="component" value="Chromosome"/>
</dbReference>
<dbReference type="RefSeq" id="WP_237383035.1">
    <property type="nucleotide sequence ID" value="NZ_CP071793.1"/>
</dbReference>
<evidence type="ECO:0000313" key="3">
    <source>
        <dbReference type="EMBL" id="QTD52936.1"/>
    </source>
</evidence>
<dbReference type="PROSITE" id="PS50198">
    <property type="entry name" value="PPIC_PPIASE_2"/>
    <property type="match status" value="1"/>
</dbReference>
<evidence type="ECO:0000313" key="4">
    <source>
        <dbReference type="Proteomes" id="UP000663929"/>
    </source>
</evidence>
<name>A0A8A4TSK4_SULCO</name>
<accession>A0A8A4TSK4</accession>
<organism evidence="3 4">
    <name type="scientific">Sulfidibacter corallicola</name>
    <dbReference type="NCBI Taxonomy" id="2818388"/>
    <lineage>
        <taxon>Bacteria</taxon>
        <taxon>Pseudomonadati</taxon>
        <taxon>Acidobacteriota</taxon>
        <taxon>Holophagae</taxon>
        <taxon>Acanthopleuribacterales</taxon>
        <taxon>Acanthopleuribacteraceae</taxon>
        <taxon>Sulfidibacter</taxon>
    </lineage>
</organism>
<dbReference type="PANTHER" id="PTHR47245:SF2">
    <property type="entry name" value="PEPTIDYL-PROLYL CIS-TRANS ISOMERASE HP_0175-RELATED"/>
    <property type="match status" value="1"/>
</dbReference>
<dbReference type="Gene3D" id="1.10.4030.10">
    <property type="entry name" value="Porin chaperone SurA, peptide-binding domain"/>
    <property type="match status" value="1"/>
</dbReference>
<dbReference type="SUPFAM" id="SSF54534">
    <property type="entry name" value="FKBP-like"/>
    <property type="match status" value="1"/>
</dbReference>
<dbReference type="InterPro" id="IPR027304">
    <property type="entry name" value="Trigger_fact/SurA_dom_sf"/>
</dbReference>
<dbReference type="InterPro" id="IPR000297">
    <property type="entry name" value="PPIase_PpiC"/>
</dbReference>
<keyword evidence="4" id="KW-1185">Reference proteome</keyword>
<dbReference type="InterPro" id="IPR046357">
    <property type="entry name" value="PPIase_dom_sf"/>
</dbReference>
<evidence type="ECO:0000259" key="2">
    <source>
        <dbReference type="PROSITE" id="PS50198"/>
    </source>
</evidence>
<keyword evidence="1 3" id="KW-0413">Isomerase</keyword>
<dbReference type="InterPro" id="IPR050245">
    <property type="entry name" value="PrsA_foldase"/>
</dbReference>
<dbReference type="Pfam" id="PF13616">
    <property type="entry name" value="Rotamase_3"/>
    <property type="match status" value="1"/>
</dbReference>
<protein>
    <submittedName>
        <fullName evidence="3">Peptidylprolyl isomerase</fullName>
    </submittedName>
</protein>
<dbReference type="AlphaFoldDB" id="A0A8A4TSK4"/>
<dbReference type="Pfam" id="PF13624">
    <property type="entry name" value="SurA_N_3"/>
    <property type="match status" value="1"/>
</dbReference>
<gene>
    <name evidence="3" type="ORF">J3U87_10730</name>
</gene>
<proteinExistence type="predicted"/>
<dbReference type="GO" id="GO:0003755">
    <property type="term" value="F:peptidyl-prolyl cis-trans isomerase activity"/>
    <property type="evidence" value="ECO:0007669"/>
    <property type="project" value="UniProtKB-KW"/>
</dbReference>
<dbReference type="KEGG" id="scor:J3U87_10730"/>